<protein>
    <submittedName>
        <fullName evidence="2">Uncharacterized protein</fullName>
    </submittedName>
</protein>
<keyword evidence="1" id="KW-1133">Transmembrane helix</keyword>
<keyword evidence="1" id="KW-0812">Transmembrane</keyword>
<evidence type="ECO:0000313" key="2">
    <source>
        <dbReference type="EMBL" id="KWS03126.1"/>
    </source>
</evidence>
<dbReference type="Proteomes" id="UP000023435">
    <property type="component" value="Unassembled WGS sequence"/>
</dbReference>
<reference evidence="2 3" key="1">
    <citation type="journal article" date="2014" name="Genome Announc.">
        <title>Draft Genome Sequence of Lysobacter capsici AZ78, a Bacterium Antagonistic to Plant-Pathogenic Oomycetes.</title>
        <authorList>
            <person name="Puopolo G."/>
            <person name="Sonego P."/>
            <person name="Engelen K."/>
            <person name="Pertot I."/>
        </authorList>
    </citation>
    <scope>NUCLEOTIDE SEQUENCE [LARGE SCALE GENOMIC DNA]</scope>
    <source>
        <strain evidence="2 3">AZ78</strain>
    </source>
</reference>
<feature type="transmembrane region" description="Helical" evidence="1">
    <location>
        <begin position="20"/>
        <end position="42"/>
    </location>
</feature>
<accession>A0A125MME0</accession>
<keyword evidence="3" id="KW-1185">Reference proteome</keyword>
<keyword evidence="1" id="KW-0472">Membrane</keyword>
<evidence type="ECO:0000313" key="3">
    <source>
        <dbReference type="Proteomes" id="UP000023435"/>
    </source>
</evidence>
<organism evidence="2 3">
    <name type="scientific">Lysobacter capsici AZ78</name>
    <dbReference type="NCBI Taxonomy" id="1444315"/>
    <lineage>
        <taxon>Bacteria</taxon>
        <taxon>Pseudomonadati</taxon>
        <taxon>Pseudomonadota</taxon>
        <taxon>Gammaproteobacteria</taxon>
        <taxon>Lysobacterales</taxon>
        <taxon>Lysobacteraceae</taxon>
        <taxon>Lysobacter</taxon>
    </lineage>
</organism>
<gene>
    <name evidence="2" type="ORF">AZ78_0672</name>
</gene>
<dbReference type="RefSeq" id="WP_036102990.1">
    <property type="nucleotide sequence ID" value="NZ_JAJA02000001.1"/>
</dbReference>
<proteinExistence type="predicted"/>
<sequence length="123" mass="14130">MSGLIAALANLWPDAGSPWPYLLLAGLVLALAALMAWLLHWLRSRSSREAMARRADRNGLALLALADEMECYLYELALRGYPVRQQRHWPRLCRRLAMDHLECINWLMLDERVREPAPRDPPA</sequence>
<comment type="caution">
    <text evidence="2">The sequence shown here is derived from an EMBL/GenBank/DDBJ whole genome shotgun (WGS) entry which is preliminary data.</text>
</comment>
<name>A0A125MME0_9GAMM</name>
<evidence type="ECO:0000256" key="1">
    <source>
        <dbReference type="SAM" id="Phobius"/>
    </source>
</evidence>
<dbReference type="AlphaFoldDB" id="A0A125MME0"/>
<dbReference type="OrthoDB" id="6028329at2"/>
<dbReference type="EMBL" id="JAJA02000001">
    <property type="protein sequence ID" value="KWS03126.1"/>
    <property type="molecule type" value="Genomic_DNA"/>
</dbReference>